<keyword evidence="5" id="KW-1133">Transmembrane helix</keyword>
<evidence type="ECO:0000313" key="7">
    <source>
        <dbReference type="Proteomes" id="UP000059188"/>
    </source>
</evidence>
<organism evidence="6 7">
    <name type="scientific">Thanatephorus cucumeris (strain AG1-IB / isolate 7/3/14)</name>
    <name type="common">Lettuce bottom rot fungus</name>
    <name type="synonym">Rhizoctonia solani</name>
    <dbReference type="NCBI Taxonomy" id="1108050"/>
    <lineage>
        <taxon>Eukaryota</taxon>
        <taxon>Fungi</taxon>
        <taxon>Dikarya</taxon>
        <taxon>Basidiomycota</taxon>
        <taxon>Agaricomycotina</taxon>
        <taxon>Agaricomycetes</taxon>
        <taxon>Cantharellales</taxon>
        <taxon>Ceratobasidiaceae</taxon>
        <taxon>Rhizoctonia</taxon>
        <taxon>Rhizoctonia solani AG-1</taxon>
    </lineage>
</organism>
<reference evidence="6 7" key="1">
    <citation type="submission" date="2014-11" db="EMBL/GenBank/DDBJ databases">
        <authorList>
            <person name="Wibberg Daniel"/>
        </authorList>
    </citation>
    <scope>NUCLEOTIDE SEQUENCE [LARGE SCALE GENOMIC DNA]</scope>
    <source>
        <strain evidence="6">Rhizoctonia solani AG1-IB 7/3/14</strain>
    </source>
</reference>
<keyword evidence="7" id="KW-1185">Reference proteome</keyword>
<evidence type="ECO:0000256" key="2">
    <source>
        <dbReference type="ARBA" id="ARBA00022792"/>
    </source>
</evidence>
<dbReference type="EMBL" id="LN679103">
    <property type="protein sequence ID" value="CEL59286.1"/>
    <property type="molecule type" value="Genomic_DNA"/>
</dbReference>
<evidence type="ECO:0000256" key="3">
    <source>
        <dbReference type="ARBA" id="ARBA00023128"/>
    </source>
</evidence>
<feature type="transmembrane region" description="Helical" evidence="5">
    <location>
        <begin position="79"/>
        <end position="103"/>
    </location>
</feature>
<dbReference type="STRING" id="1108050.A0A0B7FMV6"/>
<dbReference type="AlphaFoldDB" id="A0A0B7FMV6"/>
<comment type="subcellular location">
    <subcellularLocation>
        <location evidence="1">Mitochondrion inner membrane</location>
    </subcellularLocation>
</comment>
<accession>A0A0B7FMV6</accession>
<dbReference type="InterPro" id="IPR039297">
    <property type="entry name" value="COX7a"/>
</dbReference>
<dbReference type="OrthoDB" id="5511599at2759"/>
<dbReference type="Pfam" id="PF02238">
    <property type="entry name" value="COX7a"/>
    <property type="match status" value="1"/>
</dbReference>
<sequence>MDRHQVARNSDVVRLSDRVRIHPEPGELSPQPNQPWIYESHTLTMINALVNRPNHVRERQVLVQSSSKPVYLRLPRSKLYLGSYLALFTVGMIGTTGGLYSLIRGKPSA</sequence>
<protein>
    <submittedName>
        <fullName evidence="6">Uncharacterized protein</fullName>
    </submittedName>
</protein>
<evidence type="ECO:0000313" key="6">
    <source>
        <dbReference type="EMBL" id="CEL59286.1"/>
    </source>
</evidence>
<dbReference type="Proteomes" id="UP000059188">
    <property type="component" value="Unassembled WGS sequence"/>
</dbReference>
<name>A0A0B7FMV6_THACB</name>
<keyword evidence="3" id="KW-0496">Mitochondrion</keyword>
<gene>
    <name evidence="6" type="ORF">RSOLAG1IB_03219</name>
</gene>
<evidence type="ECO:0000256" key="4">
    <source>
        <dbReference type="ARBA" id="ARBA00023136"/>
    </source>
</evidence>
<keyword evidence="5" id="KW-0812">Transmembrane</keyword>
<evidence type="ECO:0000256" key="1">
    <source>
        <dbReference type="ARBA" id="ARBA00004273"/>
    </source>
</evidence>
<dbReference type="GO" id="GO:0005743">
    <property type="term" value="C:mitochondrial inner membrane"/>
    <property type="evidence" value="ECO:0007669"/>
    <property type="project" value="UniProtKB-SubCell"/>
</dbReference>
<keyword evidence="2" id="KW-0999">Mitochondrion inner membrane</keyword>
<keyword evidence="4 5" id="KW-0472">Membrane</keyword>
<evidence type="ECO:0000256" key="5">
    <source>
        <dbReference type="SAM" id="Phobius"/>
    </source>
</evidence>
<proteinExistence type="predicted"/>